<dbReference type="Proteomes" id="UP001227268">
    <property type="component" value="Unassembled WGS sequence"/>
</dbReference>
<protein>
    <submittedName>
        <fullName evidence="1">Uncharacterized protein</fullName>
    </submittedName>
</protein>
<reference evidence="1" key="1">
    <citation type="submission" date="2023-04" db="EMBL/GenBank/DDBJ databases">
        <title>Draft Genome sequencing of Naganishia species isolated from polar environments using Oxford Nanopore Technology.</title>
        <authorList>
            <person name="Leo P."/>
            <person name="Venkateswaran K."/>
        </authorList>
    </citation>
    <scope>NUCLEOTIDE SEQUENCE</scope>
    <source>
        <strain evidence="1">MNA-CCFEE 5423</strain>
    </source>
</reference>
<proteinExistence type="predicted"/>
<evidence type="ECO:0000313" key="1">
    <source>
        <dbReference type="EMBL" id="KAJ9091856.1"/>
    </source>
</evidence>
<organism evidence="1 2">
    <name type="scientific">Naganishia friedmannii</name>
    <dbReference type="NCBI Taxonomy" id="89922"/>
    <lineage>
        <taxon>Eukaryota</taxon>
        <taxon>Fungi</taxon>
        <taxon>Dikarya</taxon>
        <taxon>Basidiomycota</taxon>
        <taxon>Agaricomycotina</taxon>
        <taxon>Tremellomycetes</taxon>
        <taxon>Filobasidiales</taxon>
        <taxon>Filobasidiaceae</taxon>
        <taxon>Naganishia</taxon>
    </lineage>
</organism>
<comment type="caution">
    <text evidence="1">The sequence shown here is derived from an EMBL/GenBank/DDBJ whole genome shotgun (WGS) entry which is preliminary data.</text>
</comment>
<evidence type="ECO:0000313" key="2">
    <source>
        <dbReference type="Proteomes" id="UP001227268"/>
    </source>
</evidence>
<accession>A0ACC2UZF1</accession>
<sequence length="211" mass="23801">MWLSANRCLDLWLLKGDNAYPHITFYSGIDTSVPLDQVKSRLKTGLQRWTKECELAGEPGQADDPVLPLDLDLPAAGTFFFQAIIQPVTQNITVPEQLSLAVPDTTLGADAHKRTGYEVLLRGRQIMEEVFERKPSKPFYPHLSLMYSERTQDELQRIVESAFSVEGVQEGKMRPFEQVECARVTVVACVGKTEDWKEVARFDLAGNEVEQ</sequence>
<gene>
    <name evidence="1" type="ORF">QFC21_007054</name>
</gene>
<dbReference type="EMBL" id="JASBWT010000045">
    <property type="protein sequence ID" value="KAJ9091856.1"/>
    <property type="molecule type" value="Genomic_DNA"/>
</dbReference>
<name>A0ACC2UZF1_9TREE</name>
<keyword evidence="2" id="KW-1185">Reference proteome</keyword>